<sequence>MLLPTLPLWAMLAPGAWTPPARAANAGIVLGLIPANATVETDIGLMSYAVADHDVFWLGNPNPAPDCLLIDRVAGTPQDWGDVLEVAERLHPETTWDVIAQLDGIELACRSGVVPAS</sequence>
<organism evidence="2 3">
    <name type="scientific">Agromyces protaetiae</name>
    <dbReference type="NCBI Taxonomy" id="2509455"/>
    <lineage>
        <taxon>Bacteria</taxon>
        <taxon>Bacillati</taxon>
        <taxon>Actinomycetota</taxon>
        <taxon>Actinomycetes</taxon>
        <taxon>Micrococcales</taxon>
        <taxon>Microbacteriaceae</taxon>
        <taxon>Agromyces</taxon>
    </lineage>
</organism>
<dbReference type="AlphaFoldDB" id="A0A4P6FCG2"/>
<proteinExistence type="predicted"/>
<feature type="chain" id="PRO_5039107825" evidence="1">
    <location>
        <begin position="24"/>
        <end position="117"/>
    </location>
</feature>
<keyword evidence="3" id="KW-1185">Reference proteome</keyword>
<dbReference type="RefSeq" id="WP_129190932.1">
    <property type="nucleotide sequence ID" value="NZ_CP035491.1"/>
</dbReference>
<dbReference type="EMBL" id="CP035491">
    <property type="protein sequence ID" value="QAY73554.1"/>
    <property type="molecule type" value="Genomic_DNA"/>
</dbReference>
<dbReference type="KEGG" id="agf:ET445_09595"/>
<evidence type="ECO:0000256" key="1">
    <source>
        <dbReference type="SAM" id="SignalP"/>
    </source>
</evidence>
<evidence type="ECO:0000313" key="2">
    <source>
        <dbReference type="EMBL" id="QAY73554.1"/>
    </source>
</evidence>
<evidence type="ECO:0000313" key="3">
    <source>
        <dbReference type="Proteomes" id="UP000291259"/>
    </source>
</evidence>
<keyword evidence="1" id="KW-0732">Signal</keyword>
<feature type="signal peptide" evidence="1">
    <location>
        <begin position="1"/>
        <end position="23"/>
    </location>
</feature>
<dbReference type="Proteomes" id="UP000291259">
    <property type="component" value="Chromosome"/>
</dbReference>
<protein>
    <submittedName>
        <fullName evidence="2">Uncharacterized protein</fullName>
    </submittedName>
</protein>
<gene>
    <name evidence="2" type="ORF">ET445_09595</name>
</gene>
<name>A0A4P6FCG2_9MICO</name>
<accession>A0A4P6FCG2</accession>
<dbReference type="OrthoDB" id="5240834at2"/>
<reference evidence="2 3" key="1">
    <citation type="submission" date="2019-01" db="EMBL/GenBank/DDBJ databases">
        <title>Genome sequencing of strain FW100M-8.</title>
        <authorList>
            <person name="Heo J."/>
            <person name="Kim S.-J."/>
            <person name="Kim J.-S."/>
            <person name="Hong S.-B."/>
            <person name="Kwon S.-W."/>
        </authorList>
    </citation>
    <scope>NUCLEOTIDE SEQUENCE [LARGE SCALE GENOMIC DNA]</scope>
    <source>
        <strain evidence="2 3">FW100M-8</strain>
    </source>
</reference>